<keyword evidence="1" id="KW-0812">Transmembrane</keyword>
<feature type="transmembrane region" description="Helical" evidence="1">
    <location>
        <begin position="139"/>
        <end position="157"/>
    </location>
</feature>
<reference evidence="2 3" key="1">
    <citation type="submission" date="2018-06" db="EMBL/GenBank/DDBJ databases">
        <authorList>
            <consortium name="Pathogen Informatics"/>
            <person name="Doyle S."/>
        </authorList>
    </citation>
    <scope>NUCLEOTIDE SEQUENCE [LARGE SCALE GENOMIC DNA]</scope>
    <source>
        <strain evidence="2 3">NCTC13456</strain>
    </source>
</reference>
<evidence type="ECO:0000313" key="3">
    <source>
        <dbReference type="Proteomes" id="UP000254737"/>
    </source>
</evidence>
<keyword evidence="1" id="KW-0472">Membrane</keyword>
<proteinExistence type="predicted"/>
<name>A0A376GHY8_9FLAO</name>
<sequence length="161" mass="18412">MFDKILKGFVDIIYGTNRKRRNFELKNADEKVLAADASKGIITNESQEITRGINWVTSQRAVLMLTNKNIICGKWIVPLDIISTAKLTKISSLFGNGQVLTIETKDNKNYQFGMQINPEWINQDALPLKLEKGNVKNSLFSIILRIIILGYIVYQIYRRFG</sequence>
<dbReference type="EMBL" id="UFXS01000001">
    <property type="protein sequence ID" value="STD58972.1"/>
    <property type="molecule type" value="Genomic_DNA"/>
</dbReference>
<dbReference type="OrthoDB" id="1453895at2"/>
<dbReference type="STRING" id="343874.GCA_000805695_01937"/>
<dbReference type="AlphaFoldDB" id="A0A376GHY8"/>
<dbReference type="Proteomes" id="UP000254737">
    <property type="component" value="Unassembled WGS sequence"/>
</dbReference>
<evidence type="ECO:0000256" key="1">
    <source>
        <dbReference type="SAM" id="Phobius"/>
    </source>
</evidence>
<dbReference type="RefSeq" id="WP_038331192.1">
    <property type="nucleotide sequence ID" value="NZ_JSYQ01000003.1"/>
</dbReference>
<organism evidence="2 3">
    <name type="scientific">Empedobacter falsenii</name>
    <dbReference type="NCBI Taxonomy" id="343874"/>
    <lineage>
        <taxon>Bacteria</taxon>
        <taxon>Pseudomonadati</taxon>
        <taxon>Bacteroidota</taxon>
        <taxon>Flavobacteriia</taxon>
        <taxon>Flavobacteriales</taxon>
        <taxon>Weeksellaceae</taxon>
        <taxon>Empedobacter</taxon>
    </lineage>
</organism>
<gene>
    <name evidence="2" type="ORF">NCTC13456_02601</name>
</gene>
<evidence type="ECO:0000313" key="2">
    <source>
        <dbReference type="EMBL" id="STD58972.1"/>
    </source>
</evidence>
<accession>A0A376GHY8</accession>
<protein>
    <submittedName>
        <fullName evidence="2">Uncharacterized protein</fullName>
    </submittedName>
</protein>
<keyword evidence="1" id="KW-1133">Transmembrane helix</keyword>